<feature type="compositionally biased region" description="Low complexity" evidence="11">
    <location>
        <begin position="467"/>
        <end position="476"/>
    </location>
</feature>
<evidence type="ECO:0000256" key="7">
    <source>
        <dbReference type="ARBA" id="ARBA00022691"/>
    </source>
</evidence>
<dbReference type="AlphaFoldDB" id="A0AA88YFA7"/>
<evidence type="ECO:0000256" key="11">
    <source>
        <dbReference type="SAM" id="MobiDB-lite"/>
    </source>
</evidence>
<evidence type="ECO:0000256" key="5">
    <source>
        <dbReference type="ARBA" id="ARBA00022603"/>
    </source>
</evidence>
<keyword evidence="7 10" id="KW-0949">S-adenosyl-L-methionine</keyword>
<comment type="caution">
    <text evidence="12">The sequence shown here is derived from an EMBL/GenBank/DDBJ whole genome shotgun (WGS) entry which is preliminary data.</text>
</comment>
<dbReference type="PANTHER" id="PTHR21210">
    <property type="entry name" value="TRNA (URACIL-O(2)-)-METHYLTRANSFERASE-RELATED"/>
    <property type="match status" value="1"/>
</dbReference>
<dbReference type="EC" id="2.1.1.211" evidence="10"/>
<evidence type="ECO:0000256" key="1">
    <source>
        <dbReference type="ARBA" id="ARBA00002778"/>
    </source>
</evidence>
<dbReference type="GO" id="GO:0030488">
    <property type="term" value="P:tRNA methylation"/>
    <property type="evidence" value="ECO:0007669"/>
    <property type="project" value="UniProtKB-UniRule"/>
</dbReference>
<dbReference type="InterPro" id="IPR029063">
    <property type="entry name" value="SAM-dependent_MTases_sf"/>
</dbReference>
<proteinExistence type="inferred from homology"/>
<comment type="catalytic activity">
    <reaction evidence="9 10">
        <text>uridine(44) in tRNA(Ser) + S-adenosyl-L-methionine = 2'-O-methyluridine(44) in tRNA(Ser) + S-adenosyl-L-homocysteine + H(+)</text>
        <dbReference type="Rhea" id="RHEA:43100"/>
        <dbReference type="Rhea" id="RHEA-COMP:10339"/>
        <dbReference type="Rhea" id="RHEA-COMP:10340"/>
        <dbReference type="ChEBI" id="CHEBI:15378"/>
        <dbReference type="ChEBI" id="CHEBI:57856"/>
        <dbReference type="ChEBI" id="CHEBI:59789"/>
        <dbReference type="ChEBI" id="CHEBI:65315"/>
        <dbReference type="ChEBI" id="CHEBI:74478"/>
        <dbReference type="EC" id="2.1.1.211"/>
    </reaction>
</comment>
<evidence type="ECO:0000256" key="9">
    <source>
        <dbReference type="ARBA" id="ARBA00047957"/>
    </source>
</evidence>
<comment type="similarity">
    <text evidence="3 10">Belongs to the TRM44 family.</text>
</comment>
<dbReference type="GO" id="GO:0005737">
    <property type="term" value="C:cytoplasm"/>
    <property type="evidence" value="ECO:0007669"/>
    <property type="project" value="UniProtKB-SubCell"/>
</dbReference>
<keyword evidence="13" id="KW-1185">Reference proteome</keyword>
<evidence type="ECO:0000256" key="2">
    <source>
        <dbReference type="ARBA" id="ARBA00004496"/>
    </source>
</evidence>
<feature type="region of interest" description="Disordered" evidence="11">
    <location>
        <begin position="467"/>
        <end position="489"/>
    </location>
</feature>
<feature type="region of interest" description="Disordered" evidence="11">
    <location>
        <begin position="142"/>
        <end position="161"/>
    </location>
</feature>
<comment type="subcellular location">
    <subcellularLocation>
        <location evidence="2 10">Cytoplasm</location>
    </subcellularLocation>
</comment>
<keyword evidence="5 10" id="KW-0489">Methyltransferase</keyword>
<dbReference type="Pfam" id="PF07757">
    <property type="entry name" value="AdoMet_MTase"/>
    <property type="match status" value="1"/>
</dbReference>
<dbReference type="PANTHER" id="PTHR21210:SF0">
    <property type="entry name" value="TRNA (URACIL-O(2)-)-METHYLTRANSFERASE-RELATED"/>
    <property type="match status" value="1"/>
</dbReference>
<reference evidence="12" key="1">
    <citation type="submission" date="2019-08" db="EMBL/GenBank/DDBJ databases">
        <title>The improved chromosome-level genome for the pearl oyster Pinctada fucata martensii using PacBio sequencing and Hi-C.</title>
        <authorList>
            <person name="Zheng Z."/>
        </authorList>
    </citation>
    <scope>NUCLEOTIDE SEQUENCE</scope>
    <source>
        <strain evidence="12">ZZ-2019</strain>
        <tissue evidence="12">Adductor muscle</tissue>
    </source>
</reference>
<dbReference type="EMBL" id="VSWD01000005">
    <property type="protein sequence ID" value="KAK3104149.1"/>
    <property type="molecule type" value="Genomic_DNA"/>
</dbReference>
<dbReference type="InterPro" id="IPR011671">
    <property type="entry name" value="tRNA_uracil_MeTrfase"/>
</dbReference>
<dbReference type="GO" id="GO:0141101">
    <property type="term" value="F:tRNA(Ser) (uridine(44)-2'-O-)-methyltransferase activity"/>
    <property type="evidence" value="ECO:0007669"/>
    <property type="project" value="UniProtKB-EC"/>
</dbReference>
<sequence>MKISLYADDVSLILNGSEKSLRESCTLNRFSEISGLYINYEKTEEEEDDDDDDDIAATAAAEEEEEDILNFKEKLASFYPSLKSTEHQVTNDVHTASPSNANELHKSESSVSEDNDLHTTSSSCDQQGLSSDADAPVVFLRNDSSSHQVKSEKERNIPPRCHASPNLAYQFRFVESSDGMNSIKLEVDAESLKGEECNGSIDWMKTTLLRKLCNWSQQKSLNTAVTTLRLVELQRYNEMYSYLKEKYGRKFVQIWPEKTDPQKFVYEDVALASYILVLWEQERREKKLTRKQTFVDLGCGNGLLVHLLTQEGHPGLGLDVRRRNIWDLYGTDTQLKEQTIVPSAENTFPDYDWLIGNHSDELTPWIPVIAARSHFDCRFFLLPCCHHDFNSKFSTKQANESCYRSYLNYVREIGEVCQYKMEEDMLRIPSTKRICFIGKERTCKRDEEEKMNKEISDFIEMRCNMQSTSNSNSASSQKRTLDSKNSQTEQWTSGFVPRENFETSRNCKGIDRSLTNHIVQKVFDTLLTCPDCEVRQLANGRQWRKGGTLPLSDVVKLFDKDTMMAMKAQCGGLQTLLRNHNSVFNVSGGKVQLRDLTLSEPYSKYSKLRKKDNSEYFKTMQCWFDRNHPDGCPRLAVDCTFAHKEEELKVRPVAK</sequence>
<accession>A0AA88YFA7</accession>
<evidence type="ECO:0000313" key="13">
    <source>
        <dbReference type="Proteomes" id="UP001186944"/>
    </source>
</evidence>
<organism evidence="12 13">
    <name type="scientific">Pinctada imbricata</name>
    <name type="common">Atlantic pearl-oyster</name>
    <name type="synonym">Pinctada martensii</name>
    <dbReference type="NCBI Taxonomy" id="66713"/>
    <lineage>
        <taxon>Eukaryota</taxon>
        <taxon>Metazoa</taxon>
        <taxon>Spiralia</taxon>
        <taxon>Lophotrochozoa</taxon>
        <taxon>Mollusca</taxon>
        <taxon>Bivalvia</taxon>
        <taxon>Autobranchia</taxon>
        <taxon>Pteriomorphia</taxon>
        <taxon>Pterioida</taxon>
        <taxon>Pterioidea</taxon>
        <taxon>Pteriidae</taxon>
        <taxon>Pinctada</taxon>
    </lineage>
</organism>
<feature type="compositionally biased region" description="Polar residues" evidence="11">
    <location>
        <begin position="89"/>
        <end position="102"/>
    </location>
</feature>
<name>A0AA88YFA7_PINIB</name>
<evidence type="ECO:0000256" key="8">
    <source>
        <dbReference type="ARBA" id="ARBA00022694"/>
    </source>
</evidence>
<protein>
    <recommendedName>
        <fullName evidence="10">tRNA (uracil-O(2)-)-methyltransferase</fullName>
        <ecNumber evidence="10">2.1.1.211</ecNumber>
    </recommendedName>
</protein>
<gene>
    <name evidence="12" type="ORF">FSP39_024845</name>
</gene>
<dbReference type="Proteomes" id="UP001186944">
    <property type="component" value="Unassembled WGS sequence"/>
</dbReference>
<evidence type="ECO:0000256" key="4">
    <source>
        <dbReference type="ARBA" id="ARBA00022490"/>
    </source>
</evidence>
<evidence type="ECO:0000256" key="10">
    <source>
        <dbReference type="RuleBase" id="RU368004"/>
    </source>
</evidence>
<comment type="function">
    <text evidence="1">Probable adenosyl-L-methionine (AdoMet)-dependent tRNA (uracil-O(2)-)-methyltransferase.</text>
</comment>
<keyword evidence="8 10" id="KW-0819">tRNA processing</keyword>
<feature type="compositionally biased region" description="Polar residues" evidence="11">
    <location>
        <begin position="118"/>
        <end position="130"/>
    </location>
</feature>
<evidence type="ECO:0000256" key="6">
    <source>
        <dbReference type="ARBA" id="ARBA00022679"/>
    </source>
</evidence>
<comment type="function">
    <text evidence="10">Adenosyl-L-methionine (AdoMet)-dependent tRNA (uracil-O(2)-)-methyltransferase.</text>
</comment>
<keyword evidence="4 10" id="KW-0963">Cytoplasm</keyword>
<feature type="region of interest" description="Disordered" evidence="11">
    <location>
        <begin position="89"/>
        <end position="130"/>
    </location>
</feature>
<keyword evidence="6 10" id="KW-0808">Transferase</keyword>
<evidence type="ECO:0000313" key="12">
    <source>
        <dbReference type="EMBL" id="KAK3104149.1"/>
    </source>
</evidence>
<dbReference type="SUPFAM" id="SSF53335">
    <property type="entry name" value="S-adenosyl-L-methionine-dependent methyltransferases"/>
    <property type="match status" value="1"/>
</dbReference>
<evidence type="ECO:0000256" key="3">
    <source>
        <dbReference type="ARBA" id="ARBA00009056"/>
    </source>
</evidence>